<evidence type="ECO:0000313" key="1">
    <source>
        <dbReference type="EMBL" id="KAJ8686478.1"/>
    </source>
</evidence>
<organism evidence="1 2">
    <name type="scientific">Eretmocerus hayati</name>
    <dbReference type="NCBI Taxonomy" id="131215"/>
    <lineage>
        <taxon>Eukaryota</taxon>
        <taxon>Metazoa</taxon>
        <taxon>Ecdysozoa</taxon>
        <taxon>Arthropoda</taxon>
        <taxon>Hexapoda</taxon>
        <taxon>Insecta</taxon>
        <taxon>Pterygota</taxon>
        <taxon>Neoptera</taxon>
        <taxon>Endopterygota</taxon>
        <taxon>Hymenoptera</taxon>
        <taxon>Apocrita</taxon>
        <taxon>Proctotrupomorpha</taxon>
        <taxon>Chalcidoidea</taxon>
        <taxon>Aphelinidae</taxon>
        <taxon>Aphelininae</taxon>
        <taxon>Eretmocerus</taxon>
    </lineage>
</organism>
<proteinExistence type="predicted"/>
<evidence type="ECO:0000313" key="2">
    <source>
        <dbReference type="Proteomes" id="UP001239111"/>
    </source>
</evidence>
<protein>
    <submittedName>
        <fullName evidence="1">Uncharacterized protein</fullName>
    </submittedName>
</protein>
<name>A0ACC2PTP4_9HYME</name>
<dbReference type="EMBL" id="CM056741">
    <property type="protein sequence ID" value="KAJ8686478.1"/>
    <property type="molecule type" value="Genomic_DNA"/>
</dbReference>
<comment type="caution">
    <text evidence="1">The sequence shown here is derived from an EMBL/GenBank/DDBJ whole genome shotgun (WGS) entry which is preliminary data.</text>
</comment>
<dbReference type="Proteomes" id="UP001239111">
    <property type="component" value="Chromosome 1"/>
</dbReference>
<sequence>MRSKLTARKSTGGRPPSVSPHSPYWWSIDSELLKNKRPGEYLMSPSFTRFTQKFRMQIHPGSGPTEPARLSLQLLSKPANLPLRVRVKYSFADWRQYDVEKPSNHSVFEHVFSNDYSEDSAVCAVYPLEGNFDSICCEVEKIDGPIGNPSSASGAPPCKKSLIVRPSTPASFIRATLPGLANNFDRDGRLINYSTQTSSSTTVKQPTVMSNNVISSNIDPDNNRTSTSVLGVNGEQPSSARSSEPDQNRRSMRKVKSITMKLPTSTASLTCFANNNSSTLPSTSAAGSPNKAHLNLSKDVGKLLLNSNYSDIVLVAKNPNDFGYRAHKAIISSRSSVFSELCEKNDKEIILDDISSEILEKLLIFMYSGDVFDLHNCHADVFFAAKKYALVDLMDMCIESMRNNLSSDTAAETLIIAHEQHLEELKAKTMEFMNKNATEVIKTDGYQKILESHKDLVADLYHCLISTSKSFIITD</sequence>
<keyword evidence="2" id="KW-1185">Reference proteome</keyword>
<gene>
    <name evidence="1" type="ORF">QAD02_022272</name>
</gene>
<accession>A0ACC2PTP4</accession>
<reference evidence="1" key="1">
    <citation type="submission" date="2023-04" db="EMBL/GenBank/DDBJ databases">
        <title>A chromosome-level genome assembly of the parasitoid wasp Eretmocerus hayati.</title>
        <authorList>
            <person name="Zhong Y."/>
            <person name="Liu S."/>
            <person name="Liu Y."/>
        </authorList>
    </citation>
    <scope>NUCLEOTIDE SEQUENCE</scope>
    <source>
        <strain evidence="1">ZJU_SS_LIU_2023</strain>
    </source>
</reference>